<reference evidence="2" key="1">
    <citation type="journal article" date="2008" name="FEMS Microbiol. Rev.">
        <title>Structure and genetics of Shigella O antigens.</title>
        <authorList>
            <person name="Liu B."/>
            <person name="Knirel Y.A."/>
            <person name="Feng L."/>
            <person name="Perepelov A.V."/>
            <person name="Senchenkova S.N."/>
            <person name="Wang Q."/>
            <person name="Reeves P.R."/>
            <person name="Wang L."/>
        </authorList>
    </citation>
    <scope>NUCLEOTIDE SEQUENCE</scope>
</reference>
<dbReference type="InterPro" id="IPR048354">
    <property type="entry name" value="TOD1_MUCI70_glycTrfase_dom"/>
</dbReference>
<protein>
    <submittedName>
        <fullName evidence="2">WbsV</fullName>
    </submittedName>
</protein>
<dbReference type="RefSeq" id="WP_000335119.1">
    <property type="nucleotide sequence ID" value="NZ_BGEH01000050.1"/>
</dbReference>
<sequence>MCKIVVYTAITGNYDNIKPLSYVNTNFDYLCFTDYEYTGVIPEPWKQIRMPPAKWCNKDLARYIKMNVHEILPNYEASVWIDGNIDIINNIEGLVFDALKKGGASSYQHWGRNNINEEMIECAKIGYDSIFILLKQMKQYGNEGFISNELYETNVLIRDHTNSTISEFSKIWWEQYMQYGKRDQYAFTYAAWKSGLNIHNLGRHDPRFIKKYFSYFPHKNGKSIKLYRIKQLINKITNRITLRIIKI</sequence>
<evidence type="ECO:0000259" key="1">
    <source>
        <dbReference type="Pfam" id="PF04765"/>
    </source>
</evidence>
<gene>
    <name evidence="2" type="primary">wbsV</name>
</gene>
<feature type="domain" description="TOD1/MUCI70 glycosyltransferase-like" evidence="1">
    <location>
        <begin position="64"/>
        <end position="193"/>
    </location>
</feature>
<proteinExistence type="predicted"/>
<name>B5L3F8_ECOLX</name>
<dbReference type="EMBL" id="EU294171">
    <property type="protein sequence ID" value="ACA24828.1"/>
    <property type="molecule type" value="Genomic_DNA"/>
</dbReference>
<organism evidence="2">
    <name type="scientific">Escherichia coli</name>
    <dbReference type="NCBI Taxonomy" id="562"/>
    <lineage>
        <taxon>Bacteria</taxon>
        <taxon>Pseudomonadati</taxon>
        <taxon>Pseudomonadota</taxon>
        <taxon>Gammaproteobacteria</taxon>
        <taxon>Enterobacterales</taxon>
        <taxon>Enterobacteriaceae</taxon>
        <taxon>Escherichia</taxon>
    </lineage>
</organism>
<dbReference type="Pfam" id="PF04765">
    <property type="entry name" value="TOD1_MUCI70"/>
    <property type="match status" value="1"/>
</dbReference>
<accession>B5L3F8</accession>
<dbReference type="AlphaFoldDB" id="B5L3F8"/>
<evidence type="ECO:0000313" key="2">
    <source>
        <dbReference type="EMBL" id="ACA24828.1"/>
    </source>
</evidence>